<organism evidence="1 2">
    <name type="scientific">Meira miltonrushii</name>
    <dbReference type="NCBI Taxonomy" id="1280837"/>
    <lineage>
        <taxon>Eukaryota</taxon>
        <taxon>Fungi</taxon>
        <taxon>Dikarya</taxon>
        <taxon>Basidiomycota</taxon>
        <taxon>Ustilaginomycotina</taxon>
        <taxon>Exobasidiomycetes</taxon>
        <taxon>Exobasidiales</taxon>
        <taxon>Brachybasidiaceae</taxon>
        <taxon>Meira</taxon>
    </lineage>
</organism>
<dbReference type="EMBL" id="KZ819602">
    <property type="protein sequence ID" value="PWN37947.1"/>
    <property type="molecule type" value="Genomic_DNA"/>
</dbReference>
<reference evidence="1 2" key="1">
    <citation type="journal article" date="2018" name="Mol. Biol. Evol.">
        <title>Broad Genomic Sampling Reveals a Smut Pathogenic Ancestry of the Fungal Clade Ustilaginomycotina.</title>
        <authorList>
            <person name="Kijpornyongpan T."/>
            <person name="Mondo S.J."/>
            <person name="Barry K."/>
            <person name="Sandor L."/>
            <person name="Lee J."/>
            <person name="Lipzen A."/>
            <person name="Pangilinan J."/>
            <person name="LaButti K."/>
            <person name="Hainaut M."/>
            <person name="Henrissat B."/>
            <person name="Grigoriev I.V."/>
            <person name="Spatafora J.W."/>
            <person name="Aime M.C."/>
        </authorList>
    </citation>
    <scope>NUCLEOTIDE SEQUENCE [LARGE SCALE GENOMIC DNA]</scope>
    <source>
        <strain evidence="1 2">MCA 3882</strain>
    </source>
</reference>
<dbReference type="InParanoid" id="A0A316VJT7"/>
<name>A0A316VJT7_9BASI</name>
<dbReference type="Proteomes" id="UP000245771">
    <property type="component" value="Unassembled WGS sequence"/>
</dbReference>
<gene>
    <name evidence="1" type="ORF">FA14DRAFT_153292</name>
</gene>
<protein>
    <submittedName>
        <fullName evidence="1">Uncharacterized protein</fullName>
    </submittedName>
</protein>
<dbReference type="GeneID" id="37019367"/>
<accession>A0A316VJT7</accession>
<evidence type="ECO:0000313" key="1">
    <source>
        <dbReference type="EMBL" id="PWN37947.1"/>
    </source>
</evidence>
<dbReference type="RefSeq" id="XP_025358249.1">
    <property type="nucleotide sequence ID" value="XM_025497586.1"/>
</dbReference>
<sequence>MSVIHSDHLIIGVEHKGCYLITPHLTFSQSNSESVHITLLFIITASLFWLFDASAELDICYRLSKAMVINCILLACWGEKEALKIAFDLTICVNANTLAQSHQYACAALAPSLGRSFFLIFWAEVPELKWSERDKKRERGQEDIMDLQSCGDVLERKPE</sequence>
<keyword evidence="2" id="KW-1185">Reference proteome</keyword>
<dbReference type="AlphaFoldDB" id="A0A316VJT7"/>
<proteinExistence type="predicted"/>
<evidence type="ECO:0000313" key="2">
    <source>
        <dbReference type="Proteomes" id="UP000245771"/>
    </source>
</evidence>